<dbReference type="GO" id="GO:0005851">
    <property type="term" value="C:eukaryotic translation initiation factor 2B complex"/>
    <property type="evidence" value="ECO:0007669"/>
    <property type="project" value="TreeGrafter"/>
</dbReference>
<dbReference type="GO" id="GO:0016740">
    <property type="term" value="F:transferase activity"/>
    <property type="evidence" value="ECO:0007669"/>
    <property type="project" value="UniProtKB-KW"/>
</dbReference>
<dbReference type="SUPFAM" id="SSF51161">
    <property type="entry name" value="Trimeric LpxA-like enzymes"/>
    <property type="match status" value="1"/>
</dbReference>
<feature type="compositionally biased region" description="Acidic residues" evidence="7">
    <location>
        <begin position="410"/>
        <end position="457"/>
    </location>
</feature>
<protein>
    <submittedName>
        <fullName evidence="9">Bifunctional Hexapeptide repeat/Armadillo-type fold/Nucleotide-diphospho-sugar transferases/Trimeric LpxA-like superfamily</fullName>
    </submittedName>
</protein>
<organism evidence="9 10">
    <name type="scientific">Babesia duncani</name>
    <dbReference type="NCBI Taxonomy" id="323732"/>
    <lineage>
        <taxon>Eukaryota</taxon>
        <taxon>Sar</taxon>
        <taxon>Alveolata</taxon>
        <taxon>Apicomplexa</taxon>
        <taxon>Aconoidasida</taxon>
        <taxon>Piroplasmida</taxon>
        <taxon>Babesiidae</taxon>
        <taxon>Babesia</taxon>
    </lineage>
</organism>
<name>A0AAD9PLN3_9APIC</name>
<evidence type="ECO:0000256" key="1">
    <source>
        <dbReference type="ARBA" id="ARBA00004514"/>
    </source>
</evidence>
<evidence type="ECO:0000256" key="3">
    <source>
        <dbReference type="ARBA" id="ARBA00022490"/>
    </source>
</evidence>
<keyword evidence="5" id="KW-0648">Protein biosynthesis</keyword>
<feature type="domain" description="EIF2B subunit epsilon/gamma LbH" evidence="8">
    <location>
        <begin position="154"/>
        <end position="225"/>
    </location>
</feature>
<evidence type="ECO:0000313" key="10">
    <source>
        <dbReference type="Proteomes" id="UP001214638"/>
    </source>
</evidence>
<dbReference type="GO" id="GO:0005085">
    <property type="term" value="F:guanyl-nucleotide exchange factor activity"/>
    <property type="evidence" value="ECO:0007669"/>
    <property type="project" value="TreeGrafter"/>
</dbReference>
<dbReference type="SUPFAM" id="SSF53448">
    <property type="entry name" value="Nucleotide-diphospho-sugar transferases"/>
    <property type="match status" value="1"/>
</dbReference>
<evidence type="ECO:0000256" key="7">
    <source>
        <dbReference type="SAM" id="MobiDB-lite"/>
    </source>
</evidence>
<feature type="region of interest" description="Disordered" evidence="7">
    <location>
        <begin position="395"/>
        <end position="457"/>
    </location>
</feature>
<dbReference type="InterPro" id="IPR056764">
    <property type="entry name" value="LbH_EIF2B3/5"/>
</dbReference>
<dbReference type="PANTHER" id="PTHR45887:SF1">
    <property type="entry name" value="TRANSLATION INITIATION FACTOR EIF-2B SUBUNIT EPSILON"/>
    <property type="match status" value="1"/>
</dbReference>
<feature type="compositionally biased region" description="Acidic residues" evidence="7">
    <location>
        <begin position="252"/>
        <end position="278"/>
    </location>
</feature>
<dbReference type="Pfam" id="PF25084">
    <property type="entry name" value="LbH_EIF2B"/>
    <property type="match status" value="1"/>
</dbReference>
<dbReference type="RefSeq" id="XP_067803992.1">
    <property type="nucleotide sequence ID" value="XM_067945201.1"/>
</dbReference>
<dbReference type="Gene3D" id="2.160.10.10">
    <property type="entry name" value="Hexapeptide repeat proteins"/>
    <property type="match status" value="1"/>
</dbReference>
<dbReference type="AlphaFoldDB" id="A0AAD9PLN3"/>
<evidence type="ECO:0000256" key="5">
    <source>
        <dbReference type="ARBA" id="ARBA00022917"/>
    </source>
</evidence>
<dbReference type="PANTHER" id="PTHR45887">
    <property type="entry name" value="TRANSLATION INITIATION FACTOR EIF-2B SUBUNIT EPSILON"/>
    <property type="match status" value="1"/>
</dbReference>
<comment type="subcellular location">
    <subcellularLocation>
        <location evidence="1">Cytoplasm</location>
        <location evidence="1">Cytosol</location>
    </subcellularLocation>
</comment>
<proteinExistence type="inferred from homology"/>
<sequence length="795" mass="91477">MSYSRHQDDIVLSKEFMARFKRPSCMELRFDLCLTHIYICTQRVVDYFTEWFDKSTMYDYIQESLTQEIKMNEIYTSILENDISFNNFPAAIKISNPRLYYAVYMEYIARFSENVECDSGQRRESEGSQYGPRIREGCKFMNGGAFAQPFYSHDTSNITKSIMGKNCHVGEDTTIQDSIIFDNVTVGTGCNISRSIIMNNVTILNGTAIPQGSIIGSYCTVGPEFATKFPGPWRCATFDSKFIDLTLSESDERSEEEEYEENQKYEDDEEEYDDEEAVDPAHAVELADEPEPVEPVETGEAVECEEYEGEDEAYEEEEEGEEYDEDDEAYEEEEEGEEYDEDDEAYEEEEYEENVEDELVLENAGTNDNEGDDFIVFEDSGAGEEEAVDPAHAVELADEPEPVEPVETGEAVECEEYEEEEEGEEYDEGEDEEYEEEEYDEDDEAYEEEEYEENVEDELVLENAGTNDNEGDDFIVFEDSGAGEEEAVDPAHAVELADEPEPVEPVETGEAVECEEYEEGEEGEEYEEDDLEYKGDVDYVIVPKVEKISARRSENLTAPSSIAINRDKTGPLTYVWDMKPFLESYKLHIINERFFDAIIIKGPELSDYTDDTDDFEEDSSELDFSDTDTIDDDGHISEIVSVEIGQMAVECLENPVYLNDKMLEIRSLKISYNLNEGPVMLVCLRYGLQWIVDKFDILEDDEDCTELQEIMDECRLCDMLASFRIGDDFDECSLYQEVFDTIVTTSHKSLSYLCRIYEALYHCDVMCFDGFYKWVIQSGIQDERIRCFAEWIEGE</sequence>
<accession>A0AAD9PLN3</accession>
<keyword evidence="4" id="KW-0396">Initiation factor</keyword>
<dbReference type="InterPro" id="IPR016024">
    <property type="entry name" value="ARM-type_fold"/>
</dbReference>
<dbReference type="KEGG" id="bdw:94334447"/>
<gene>
    <name evidence="9" type="ORF">BdWA1_000149</name>
</gene>
<dbReference type="GO" id="GO:0031369">
    <property type="term" value="F:translation initiation factor binding"/>
    <property type="evidence" value="ECO:0007669"/>
    <property type="project" value="TreeGrafter"/>
</dbReference>
<dbReference type="InterPro" id="IPR029044">
    <property type="entry name" value="Nucleotide-diphossugar_trans"/>
</dbReference>
<dbReference type="GO" id="GO:0003743">
    <property type="term" value="F:translation initiation factor activity"/>
    <property type="evidence" value="ECO:0007669"/>
    <property type="project" value="TreeGrafter"/>
</dbReference>
<dbReference type="InterPro" id="IPR011004">
    <property type="entry name" value="Trimer_LpxA-like_sf"/>
</dbReference>
<evidence type="ECO:0000256" key="4">
    <source>
        <dbReference type="ARBA" id="ARBA00022540"/>
    </source>
</evidence>
<dbReference type="InterPro" id="IPR051956">
    <property type="entry name" value="eIF2B_epsilon"/>
</dbReference>
<keyword evidence="9" id="KW-0808">Transferase</keyword>
<dbReference type="EMBL" id="JALLKP010000001">
    <property type="protein sequence ID" value="KAK2197150.1"/>
    <property type="molecule type" value="Genomic_DNA"/>
</dbReference>
<feature type="compositionally biased region" description="Acidic residues" evidence="7">
    <location>
        <begin position="300"/>
        <end position="360"/>
    </location>
</feature>
<reference evidence="9" key="1">
    <citation type="journal article" date="2023" name="Nat. Microbiol.">
        <title>Babesia duncani multi-omics identifies virulence factors and drug targets.</title>
        <authorList>
            <person name="Singh P."/>
            <person name="Lonardi S."/>
            <person name="Liang Q."/>
            <person name="Vydyam P."/>
            <person name="Khabirova E."/>
            <person name="Fang T."/>
            <person name="Gihaz S."/>
            <person name="Thekkiniath J."/>
            <person name="Munshi M."/>
            <person name="Abel S."/>
            <person name="Ciampossin L."/>
            <person name="Batugedara G."/>
            <person name="Gupta M."/>
            <person name="Lu X.M."/>
            <person name="Lenz T."/>
            <person name="Chakravarty S."/>
            <person name="Cornillot E."/>
            <person name="Hu Y."/>
            <person name="Ma W."/>
            <person name="Gonzalez L.M."/>
            <person name="Sanchez S."/>
            <person name="Estrada K."/>
            <person name="Sanchez-Flores A."/>
            <person name="Montero E."/>
            <person name="Harb O.S."/>
            <person name="Le Roch K.G."/>
            <person name="Mamoun C.B."/>
        </authorList>
    </citation>
    <scope>NUCLEOTIDE SEQUENCE</scope>
    <source>
        <strain evidence="9">WA1</strain>
    </source>
</reference>
<keyword evidence="3" id="KW-0963">Cytoplasm</keyword>
<feature type="region of interest" description="Disordered" evidence="7">
    <location>
        <begin position="247"/>
        <end position="375"/>
    </location>
</feature>
<dbReference type="GeneID" id="94334447"/>
<evidence type="ECO:0000313" key="9">
    <source>
        <dbReference type="EMBL" id="KAK2197150.1"/>
    </source>
</evidence>
<evidence type="ECO:0000259" key="8">
    <source>
        <dbReference type="Pfam" id="PF25084"/>
    </source>
</evidence>
<keyword evidence="10" id="KW-1185">Reference proteome</keyword>
<evidence type="ECO:0000256" key="6">
    <source>
        <dbReference type="ARBA" id="ARBA00046432"/>
    </source>
</evidence>
<evidence type="ECO:0000256" key="2">
    <source>
        <dbReference type="ARBA" id="ARBA00007878"/>
    </source>
</evidence>
<comment type="similarity">
    <text evidence="2">Belongs to the eIF-2B gamma/epsilon subunits family.</text>
</comment>
<dbReference type="Proteomes" id="UP001214638">
    <property type="component" value="Unassembled WGS sequence"/>
</dbReference>
<comment type="subunit">
    <text evidence="6">Component of the translation initiation factor 2B (eIF2B) complex which is a heterodecamer of two sets of five different subunits: alpha, beta, gamma, delta and epsilon. Subunits alpha, beta and delta comprise a regulatory subcomplex and subunits epsilon and gamma comprise a catalytic subcomplex. Within the complex, the hexameric regulatory complex resides at the center, with the two heterodimeric catalytic subcomplexes bound on opposite sides.</text>
</comment>
<dbReference type="SUPFAM" id="SSF48371">
    <property type="entry name" value="ARM repeat"/>
    <property type="match status" value="1"/>
</dbReference>
<comment type="caution">
    <text evidence="9">The sequence shown here is derived from an EMBL/GenBank/DDBJ whole genome shotgun (WGS) entry which is preliminary data.</text>
</comment>